<dbReference type="PANTHER" id="PTHR30329">
    <property type="entry name" value="STATOR ELEMENT OF FLAGELLAR MOTOR COMPLEX"/>
    <property type="match status" value="1"/>
</dbReference>
<evidence type="ECO:0000259" key="5">
    <source>
        <dbReference type="PROSITE" id="PS51123"/>
    </source>
</evidence>
<feature type="domain" description="OmpA-like" evidence="5">
    <location>
        <begin position="15"/>
        <end position="135"/>
    </location>
</feature>
<reference evidence="6" key="1">
    <citation type="journal article" date="2013" name="Int. J. Syst. Evol. Microbiol.">
        <title>Aestuariibaculum suncheonense gen. nov., sp. nov., a marine bacterium of the family Flavobacteriaceae isolated from a tidal flat and emended descriptions of the genera Gaetbulibacter and Tamlana.</title>
        <authorList>
            <person name="Jeong S.H."/>
            <person name="Park M.S."/>
            <person name="Jin H.M."/>
            <person name="Lee K."/>
            <person name="Park W."/>
            <person name="Jeon C.O."/>
        </authorList>
    </citation>
    <scope>NUCLEOTIDE SEQUENCE</scope>
    <source>
        <strain evidence="6">SC17</strain>
    </source>
</reference>
<evidence type="ECO:0000313" key="6">
    <source>
        <dbReference type="EMBL" id="MBD0836728.1"/>
    </source>
</evidence>
<dbReference type="PROSITE" id="PS51123">
    <property type="entry name" value="OMPA_2"/>
    <property type="match status" value="2"/>
</dbReference>
<keyword evidence="2 4" id="KW-0472">Membrane</keyword>
<sequence>MNKLVTFVLIFFGSLIHSQNNITHEVYFETDKYEVIPTEENRLLQFISGLADIDIESIAIFGFCDDVGADSYNLKLSKQRAEAIKAILSNHEISENVITNVDGKGEVLLRIVNETNVSKIRGLNRKVEIIINPKPPILPKKEEEKQKVPVDEKPLETAEVIKGELKVGDKIRFENILFKTGYSLINPESKKTLNDIAEALVERDNIYFTIEGHVCCTQFSRDAIDRKTKERNLSVARAKYVYDYFIKKGVSKKRMRYLGMRRKFPLGGDPKYDRRVEIVINYIDDKNKKSVESE</sequence>
<dbReference type="PRINTS" id="PR01021">
    <property type="entry name" value="OMPADOMAIN"/>
</dbReference>
<gene>
    <name evidence="6" type="ORF">ICJ84_14925</name>
</gene>
<dbReference type="Gene3D" id="3.30.1330.60">
    <property type="entry name" value="OmpA-like domain"/>
    <property type="match status" value="2"/>
</dbReference>
<evidence type="ECO:0000256" key="3">
    <source>
        <dbReference type="ARBA" id="ARBA00023237"/>
    </source>
</evidence>
<dbReference type="Proteomes" id="UP000602057">
    <property type="component" value="Unassembled WGS sequence"/>
</dbReference>
<proteinExistence type="predicted"/>
<protein>
    <submittedName>
        <fullName evidence="6">OmpA family protein</fullName>
    </submittedName>
</protein>
<feature type="domain" description="OmpA-like" evidence="5">
    <location>
        <begin position="167"/>
        <end position="284"/>
    </location>
</feature>
<dbReference type="SUPFAM" id="SSF103088">
    <property type="entry name" value="OmpA-like"/>
    <property type="match status" value="2"/>
</dbReference>
<dbReference type="GO" id="GO:0009279">
    <property type="term" value="C:cell outer membrane"/>
    <property type="evidence" value="ECO:0007669"/>
    <property type="project" value="UniProtKB-SubCell"/>
</dbReference>
<dbReference type="PANTHER" id="PTHR30329:SF21">
    <property type="entry name" value="LIPOPROTEIN YIAD-RELATED"/>
    <property type="match status" value="1"/>
</dbReference>
<dbReference type="EMBL" id="JACVXC010000007">
    <property type="protein sequence ID" value="MBD0836728.1"/>
    <property type="molecule type" value="Genomic_DNA"/>
</dbReference>
<evidence type="ECO:0000256" key="4">
    <source>
        <dbReference type="PROSITE-ProRule" id="PRU00473"/>
    </source>
</evidence>
<keyword evidence="7" id="KW-1185">Reference proteome</keyword>
<evidence type="ECO:0000256" key="2">
    <source>
        <dbReference type="ARBA" id="ARBA00023136"/>
    </source>
</evidence>
<comment type="caution">
    <text evidence="6">The sequence shown here is derived from an EMBL/GenBank/DDBJ whole genome shotgun (WGS) entry which is preliminary data.</text>
</comment>
<comment type="subcellular location">
    <subcellularLocation>
        <location evidence="1">Cell outer membrane</location>
    </subcellularLocation>
</comment>
<evidence type="ECO:0000256" key="1">
    <source>
        <dbReference type="ARBA" id="ARBA00004442"/>
    </source>
</evidence>
<dbReference type="InterPro" id="IPR050330">
    <property type="entry name" value="Bact_OuterMem_StrucFunc"/>
</dbReference>
<dbReference type="RefSeq" id="WP_188217224.1">
    <property type="nucleotide sequence ID" value="NZ_BAABGH010000017.1"/>
</dbReference>
<accession>A0A8J6UBZ2</accession>
<keyword evidence="3" id="KW-0998">Cell outer membrane</keyword>
<dbReference type="AlphaFoldDB" id="A0A8J6UBZ2"/>
<name>A0A8J6UBZ2_9FLAO</name>
<reference evidence="6" key="2">
    <citation type="submission" date="2020-09" db="EMBL/GenBank/DDBJ databases">
        <authorList>
            <person name="Wu Z."/>
        </authorList>
    </citation>
    <scope>NUCLEOTIDE SEQUENCE</scope>
    <source>
        <strain evidence="6">SC17</strain>
    </source>
</reference>
<dbReference type="CDD" id="cd07185">
    <property type="entry name" value="OmpA_C-like"/>
    <property type="match status" value="2"/>
</dbReference>
<dbReference type="InterPro" id="IPR006664">
    <property type="entry name" value="OMP_bac"/>
</dbReference>
<evidence type="ECO:0000313" key="7">
    <source>
        <dbReference type="Proteomes" id="UP000602057"/>
    </source>
</evidence>
<organism evidence="6 7">
    <name type="scientific">Aestuariibaculum suncheonense</name>
    <dbReference type="NCBI Taxonomy" id="1028745"/>
    <lineage>
        <taxon>Bacteria</taxon>
        <taxon>Pseudomonadati</taxon>
        <taxon>Bacteroidota</taxon>
        <taxon>Flavobacteriia</taxon>
        <taxon>Flavobacteriales</taxon>
        <taxon>Flavobacteriaceae</taxon>
    </lineage>
</organism>
<dbReference type="InterPro" id="IPR036737">
    <property type="entry name" value="OmpA-like_sf"/>
</dbReference>
<dbReference type="Pfam" id="PF00691">
    <property type="entry name" value="OmpA"/>
    <property type="match status" value="2"/>
</dbReference>
<dbReference type="InterPro" id="IPR006665">
    <property type="entry name" value="OmpA-like"/>
</dbReference>